<protein>
    <submittedName>
        <fullName evidence="1">Uncharacterized protein</fullName>
    </submittedName>
</protein>
<keyword evidence="2" id="KW-1185">Reference proteome</keyword>
<evidence type="ECO:0000313" key="1">
    <source>
        <dbReference type="EMBL" id="KXN70672.1"/>
    </source>
</evidence>
<accession>A0A137P6N9</accession>
<organism evidence="1 2">
    <name type="scientific">Conidiobolus coronatus (strain ATCC 28846 / CBS 209.66 / NRRL 28638)</name>
    <name type="common">Delacroixia coronata</name>
    <dbReference type="NCBI Taxonomy" id="796925"/>
    <lineage>
        <taxon>Eukaryota</taxon>
        <taxon>Fungi</taxon>
        <taxon>Fungi incertae sedis</taxon>
        <taxon>Zoopagomycota</taxon>
        <taxon>Entomophthoromycotina</taxon>
        <taxon>Entomophthoromycetes</taxon>
        <taxon>Entomophthorales</taxon>
        <taxon>Ancylistaceae</taxon>
        <taxon>Conidiobolus</taxon>
    </lineage>
</organism>
<reference evidence="1 2" key="1">
    <citation type="journal article" date="2015" name="Genome Biol. Evol.">
        <title>Phylogenomic analyses indicate that early fungi evolved digesting cell walls of algal ancestors of land plants.</title>
        <authorList>
            <person name="Chang Y."/>
            <person name="Wang S."/>
            <person name="Sekimoto S."/>
            <person name="Aerts A.L."/>
            <person name="Choi C."/>
            <person name="Clum A."/>
            <person name="LaButti K.M."/>
            <person name="Lindquist E.A."/>
            <person name="Yee Ngan C."/>
            <person name="Ohm R.A."/>
            <person name="Salamov A.A."/>
            <person name="Grigoriev I.V."/>
            <person name="Spatafora J.W."/>
            <person name="Berbee M.L."/>
        </authorList>
    </citation>
    <scope>NUCLEOTIDE SEQUENCE [LARGE SCALE GENOMIC DNA]</scope>
    <source>
        <strain evidence="1 2">NRRL 28638</strain>
    </source>
</reference>
<sequence length="291" mass="34047">MRVENGILNIDGLPAEIRYIFKRGYPEYDPENISEYSDDSDDSESSGYSDYPKDIRNCDDNCKEICMCGYINFLKRKYEPIEYAKEILLDKLKKNQKEVTRLLISESSNQIPYQYHFNFIIMYHFHNLKQLFIEFSHNLLNQLNVCFRQFNCLETLIMIHAAVITYDKDARDVDLSFPQTLKYLKLDSCRNYKAPISVRESLYNEEAYLDRGTPLNVIPKALPNLKKLVYNADGKDAAIIHKFIDLNPQLSYIASEKSNFTAHTLHVISNIPTLKVRFDTEFDDPRLDSIF</sequence>
<proteinExistence type="predicted"/>
<gene>
    <name evidence="1" type="ORF">CONCODRAFT_78736</name>
</gene>
<dbReference type="AlphaFoldDB" id="A0A137P6N9"/>
<dbReference type="Proteomes" id="UP000070444">
    <property type="component" value="Unassembled WGS sequence"/>
</dbReference>
<evidence type="ECO:0000313" key="2">
    <source>
        <dbReference type="Proteomes" id="UP000070444"/>
    </source>
</evidence>
<name>A0A137P6N9_CONC2</name>
<dbReference type="EMBL" id="KQ964496">
    <property type="protein sequence ID" value="KXN70672.1"/>
    <property type="molecule type" value="Genomic_DNA"/>
</dbReference>